<keyword evidence="3" id="KW-1185">Reference proteome</keyword>
<dbReference type="EMBL" id="LXQA010198542">
    <property type="protein sequence ID" value="MCI32769.1"/>
    <property type="molecule type" value="Genomic_DNA"/>
</dbReference>
<comment type="caution">
    <text evidence="2">The sequence shown here is derived from an EMBL/GenBank/DDBJ whole genome shotgun (WGS) entry which is preliminary data.</text>
</comment>
<organism evidence="2 3">
    <name type="scientific">Trifolium medium</name>
    <dbReference type="NCBI Taxonomy" id="97028"/>
    <lineage>
        <taxon>Eukaryota</taxon>
        <taxon>Viridiplantae</taxon>
        <taxon>Streptophyta</taxon>
        <taxon>Embryophyta</taxon>
        <taxon>Tracheophyta</taxon>
        <taxon>Spermatophyta</taxon>
        <taxon>Magnoliopsida</taxon>
        <taxon>eudicotyledons</taxon>
        <taxon>Gunneridae</taxon>
        <taxon>Pentapetalae</taxon>
        <taxon>rosids</taxon>
        <taxon>fabids</taxon>
        <taxon>Fabales</taxon>
        <taxon>Fabaceae</taxon>
        <taxon>Papilionoideae</taxon>
        <taxon>50 kb inversion clade</taxon>
        <taxon>NPAAA clade</taxon>
        <taxon>Hologalegina</taxon>
        <taxon>IRL clade</taxon>
        <taxon>Trifolieae</taxon>
        <taxon>Trifolium</taxon>
    </lineage>
</organism>
<dbReference type="Proteomes" id="UP000265520">
    <property type="component" value="Unassembled WGS sequence"/>
</dbReference>
<reference evidence="2 3" key="1">
    <citation type="journal article" date="2018" name="Front. Plant Sci.">
        <title>Red Clover (Trifolium pratense) and Zigzag Clover (T. medium) - A Picture of Genomic Similarities and Differences.</title>
        <authorList>
            <person name="Dluhosova J."/>
            <person name="Istvanek J."/>
            <person name="Nedelnik J."/>
            <person name="Repkova J."/>
        </authorList>
    </citation>
    <scope>NUCLEOTIDE SEQUENCE [LARGE SCALE GENOMIC DNA]</scope>
    <source>
        <strain evidence="3">cv. 10/8</strain>
        <tissue evidence="2">Leaf</tissue>
    </source>
</reference>
<feature type="compositionally biased region" description="Pro residues" evidence="1">
    <location>
        <begin position="38"/>
        <end position="47"/>
    </location>
</feature>
<name>A0A392R934_9FABA</name>
<evidence type="ECO:0000313" key="2">
    <source>
        <dbReference type="EMBL" id="MCI32769.1"/>
    </source>
</evidence>
<dbReference type="AlphaFoldDB" id="A0A392R934"/>
<feature type="non-terminal residue" evidence="2">
    <location>
        <position position="81"/>
    </location>
</feature>
<evidence type="ECO:0000256" key="1">
    <source>
        <dbReference type="SAM" id="MobiDB-lite"/>
    </source>
</evidence>
<evidence type="ECO:0000313" key="3">
    <source>
        <dbReference type="Proteomes" id="UP000265520"/>
    </source>
</evidence>
<feature type="region of interest" description="Disordered" evidence="1">
    <location>
        <begin position="1"/>
        <end position="81"/>
    </location>
</feature>
<protein>
    <submittedName>
        <fullName evidence="2">Dof zinc finger protein DOF5.1-like</fullName>
    </submittedName>
</protein>
<sequence length="81" mass="8631">SIQAAYLDAANWQQHEQQQNHDQHPGNGGSVSQRLFQTPPPPPPAPPQTQSQPHGGATIGGSIRPGSMTDKARTANMPMPE</sequence>
<feature type="non-terminal residue" evidence="2">
    <location>
        <position position="1"/>
    </location>
</feature>
<proteinExistence type="predicted"/>
<accession>A0A392R934</accession>